<accession>A0ABY6SRV0</accession>
<comment type="caution">
    <text evidence="1">The sequence shown here is derived from an EMBL/GenBank/DDBJ whole genome shotgun (WGS) entry which is preliminary data.</text>
</comment>
<proteinExistence type="predicted"/>
<evidence type="ECO:0000313" key="2">
    <source>
        <dbReference type="Proteomes" id="UP000277570"/>
    </source>
</evidence>
<reference evidence="1 2" key="1">
    <citation type="submission" date="2018-11" db="EMBL/GenBank/DDBJ databases">
        <authorList>
            <consortium name="Pathogen Informatics"/>
        </authorList>
    </citation>
    <scope>NUCLEOTIDE SEQUENCE [LARGE SCALE GENOMIC DNA]</scope>
    <source>
        <strain evidence="1 2">NCTC10913</strain>
    </source>
</reference>
<name>A0ABY6SRV0_9CLOT</name>
<organism evidence="1 2">
    <name type="scientific">Clostridium carnis</name>
    <dbReference type="NCBI Taxonomy" id="1530"/>
    <lineage>
        <taxon>Bacteria</taxon>
        <taxon>Bacillati</taxon>
        <taxon>Bacillota</taxon>
        <taxon>Clostridia</taxon>
        <taxon>Eubacteriales</taxon>
        <taxon>Clostridiaceae</taxon>
        <taxon>Clostridium</taxon>
    </lineage>
</organism>
<gene>
    <name evidence="1" type="ORF">NCTC10913_01493</name>
</gene>
<dbReference type="RefSeq" id="WP_125148236.1">
    <property type="nucleotide sequence ID" value="NZ_UYIN01000004.1"/>
</dbReference>
<protein>
    <submittedName>
        <fullName evidence="1">Uncharacterized protein</fullName>
    </submittedName>
</protein>
<evidence type="ECO:0000313" key="1">
    <source>
        <dbReference type="EMBL" id="VDG71133.1"/>
    </source>
</evidence>
<dbReference type="Proteomes" id="UP000277570">
    <property type="component" value="Unassembled WGS sequence"/>
</dbReference>
<dbReference type="EMBL" id="UYIN01000004">
    <property type="protein sequence ID" value="VDG71133.1"/>
    <property type="molecule type" value="Genomic_DNA"/>
</dbReference>
<keyword evidence="2" id="KW-1185">Reference proteome</keyword>
<sequence length="69" mass="8141">MSDKFPKPTIKTILNDKKHNSSFVVLAYRKLSKNELIFSYNLYLSQNHLKRLPSNTTVEYQTLFGYNLE</sequence>